<organism evidence="8 9">
    <name type="scientific">Thermosphaera chiliense</name>
    <dbReference type="NCBI Taxonomy" id="3402707"/>
    <lineage>
        <taxon>Archaea</taxon>
        <taxon>Thermoproteota</taxon>
        <taxon>Thermoprotei</taxon>
        <taxon>Desulfurococcales</taxon>
        <taxon>Desulfurococcaceae</taxon>
        <taxon>Thermosphaera</taxon>
    </lineage>
</organism>
<accession>A0A7M1UQ60</accession>
<proteinExistence type="predicted"/>
<dbReference type="InterPro" id="IPR018076">
    <property type="entry name" value="T2SS_GspF_dom"/>
</dbReference>
<dbReference type="OrthoDB" id="12374at2157"/>
<dbReference type="PANTHER" id="PTHR35402">
    <property type="entry name" value="INTEGRAL MEMBRANE PROTEIN-RELATED"/>
    <property type="match status" value="1"/>
</dbReference>
<dbReference type="RefSeq" id="WP_193435931.1">
    <property type="nucleotide sequence ID" value="NZ_CP063144.1"/>
</dbReference>
<name>A0A7M1UQ60_9CREN</name>
<feature type="transmembrane region" description="Helical" evidence="6">
    <location>
        <begin position="351"/>
        <end position="368"/>
    </location>
</feature>
<evidence type="ECO:0000259" key="7">
    <source>
        <dbReference type="Pfam" id="PF00482"/>
    </source>
</evidence>
<feature type="transmembrane region" description="Helical" evidence="6">
    <location>
        <begin position="219"/>
        <end position="239"/>
    </location>
</feature>
<reference evidence="8 9" key="1">
    <citation type="submission" date="2020-10" db="EMBL/GenBank/DDBJ databases">
        <title>Complete genome sequence of Thermosphaera aggregans strain 3507.</title>
        <authorList>
            <person name="Zayulina K.S."/>
            <person name="Elcheninov A.G."/>
            <person name="Toshchakov S.V."/>
            <person name="Kublanov I.V."/>
            <person name="Kochetkova T.V."/>
        </authorList>
    </citation>
    <scope>NUCLEOTIDE SEQUENCE [LARGE SCALE GENOMIC DNA]</scope>
    <source>
        <strain evidence="8 9">3507</strain>
    </source>
</reference>
<keyword evidence="9" id="KW-1185">Reference proteome</keyword>
<keyword evidence="4 6" id="KW-1133">Transmembrane helix</keyword>
<feature type="transmembrane region" description="Helical" evidence="6">
    <location>
        <begin position="493"/>
        <end position="513"/>
    </location>
</feature>
<feature type="transmembrane region" description="Helical" evidence="6">
    <location>
        <begin position="259"/>
        <end position="279"/>
    </location>
</feature>
<evidence type="ECO:0000256" key="4">
    <source>
        <dbReference type="ARBA" id="ARBA00022989"/>
    </source>
</evidence>
<dbReference type="AlphaFoldDB" id="A0A7M1UQ60"/>
<dbReference type="KEGG" id="tcs:IMZ38_05700"/>
<evidence type="ECO:0000256" key="1">
    <source>
        <dbReference type="ARBA" id="ARBA00004651"/>
    </source>
</evidence>
<feature type="transmembrane region" description="Helical" evidence="6">
    <location>
        <begin position="560"/>
        <end position="580"/>
    </location>
</feature>
<feature type="domain" description="Type II secretion system protein GspF" evidence="7">
    <location>
        <begin position="384"/>
        <end position="509"/>
    </location>
</feature>
<dbReference type="EMBL" id="CP063144">
    <property type="protein sequence ID" value="QOR94129.1"/>
    <property type="molecule type" value="Genomic_DNA"/>
</dbReference>
<dbReference type="InterPro" id="IPR056569">
    <property type="entry name" value="ArlJ-like"/>
</dbReference>
<protein>
    <submittedName>
        <fullName evidence="8">Type II secretion system F family protein</fullName>
    </submittedName>
</protein>
<feature type="transmembrane region" description="Helical" evidence="6">
    <location>
        <begin position="291"/>
        <end position="313"/>
    </location>
</feature>
<evidence type="ECO:0000256" key="5">
    <source>
        <dbReference type="ARBA" id="ARBA00023136"/>
    </source>
</evidence>
<feature type="transmembrane region" description="Helical" evidence="6">
    <location>
        <begin position="40"/>
        <end position="64"/>
    </location>
</feature>
<feature type="transmembrane region" description="Helical" evidence="6">
    <location>
        <begin position="525"/>
        <end position="548"/>
    </location>
</feature>
<evidence type="ECO:0000256" key="3">
    <source>
        <dbReference type="ARBA" id="ARBA00022692"/>
    </source>
</evidence>
<sequence length="581" mass="64160">MKFWDFIYRCFGDYADEVLRASPSVAKQLRRSNIHIHVEVYASLILFVLALSAGVAATLGVLSFFLGFPVFLPLVLAIPPLTYIVMILIPSLVSGSRASAIDGEFPYTISYLSIMVMSGLSPYIAFERILKGSVIFQKTSELAQRFVLLNKILGKDPLTAFAMLSDRNPSARVRETLSGYISTVKAGGDVIDYLNKRARALFNDLLVSMKIIADRLGGLLESYLAIVLLTMISFTVLYFVTASYSGVIAFGIDTGTMTLLLYILMPFISIAIIYLGDVMQYKEAWMDWRPYYVFFGVTLPSAAVLSLLGIVLYGNPAFKNNPVVTAVHDILILPMKLADVPPNLTFVESSIALSMTLIISIIPSLIYAEYVAREYTINNGITRFIRDLVEVRKTGLPPEKSIIELSSRDYGVFSKYLKKISLELTLGVPLRKIIEELFKKIKPWRAKVLLFILTDSIEVGGGTVDVLENLAWFAESIEAIEAEKKRSMRTLMIVPYLGAVLTAFTIVFMAVYMGRIPLASGQFKAAASTVLPSIVLNTYLMGLVAGKVGSGSVAAGFKHALILTLVTMLFFMFSKVFTGFL</sequence>
<keyword evidence="5 6" id="KW-0472">Membrane</keyword>
<dbReference type="GO" id="GO:0005886">
    <property type="term" value="C:plasma membrane"/>
    <property type="evidence" value="ECO:0007669"/>
    <property type="project" value="UniProtKB-SubCell"/>
</dbReference>
<comment type="subcellular location">
    <subcellularLocation>
        <location evidence="1">Cell membrane</location>
        <topology evidence="1">Multi-pass membrane protein</topology>
    </subcellularLocation>
</comment>
<feature type="domain" description="Type II secretion system protein GspF" evidence="7">
    <location>
        <begin position="109"/>
        <end position="236"/>
    </location>
</feature>
<evidence type="ECO:0000256" key="2">
    <source>
        <dbReference type="ARBA" id="ARBA00022475"/>
    </source>
</evidence>
<keyword evidence="2" id="KW-1003">Cell membrane</keyword>
<dbReference type="Proteomes" id="UP000593766">
    <property type="component" value="Chromosome"/>
</dbReference>
<feature type="transmembrane region" description="Helical" evidence="6">
    <location>
        <begin position="105"/>
        <end position="126"/>
    </location>
</feature>
<gene>
    <name evidence="8" type="ORF">IMZ38_05700</name>
</gene>
<dbReference type="GeneID" id="59454892"/>
<keyword evidence="3 6" id="KW-0812">Transmembrane</keyword>
<evidence type="ECO:0000313" key="9">
    <source>
        <dbReference type="Proteomes" id="UP000593766"/>
    </source>
</evidence>
<evidence type="ECO:0000313" key="8">
    <source>
        <dbReference type="EMBL" id="QOR94129.1"/>
    </source>
</evidence>
<evidence type="ECO:0000256" key="6">
    <source>
        <dbReference type="SAM" id="Phobius"/>
    </source>
</evidence>
<dbReference type="PANTHER" id="PTHR35402:SF1">
    <property type="entry name" value="TYPE II SECRETION SYSTEM PROTEIN GSPF DOMAIN-CONTAINING PROTEIN"/>
    <property type="match status" value="1"/>
</dbReference>
<feature type="transmembrane region" description="Helical" evidence="6">
    <location>
        <begin position="71"/>
        <end position="93"/>
    </location>
</feature>
<dbReference type="Pfam" id="PF00482">
    <property type="entry name" value="T2SSF"/>
    <property type="match status" value="2"/>
</dbReference>